<dbReference type="KEGG" id="hfl:PUV54_11765"/>
<evidence type="ECO:0000256" key="5">
    <source>
        <dbReference type="ARBA" id="ARBA00023295"/>
    </source>
</evidence>
<evidence type="ECO:0000313" key="7">
    <source>
        <dbReference type="EMBL" id="WDI30632.1"/>
    </source>
</evidence>
<dbReference type="EMBL" id="CP118166">
    <property type="protein sequence ID" value="WDI30632.1"/>
    <property type="molecule type" value="Genomic_DNA"/>
</dbReference>
<dbReference type="GO" id="GO:0005975">
    <property type="term" value="P:carbohydrate metabolic process"/>
    <property type="evidence" value="ECO:0007669"/>
    <property type="project" value="InterPro"/>
</dbReference>
<dbReference type="InterPro" id="IPR050226">
    <property type="entry name" value="NagZ_Beta-hexosaminidase"/>
</dbReference>
<dbReference type="RefSeq" id="WP_274492441.1">
    <property type="nucleotide sequence ID" value="NZ_CP118166.1"/>
</dbReference>
<dbReference type="SUPFAM" id="SSF51445">
    <property type="entry name" value="(Trans)glycosidases"/>
    <property type="match status" value="1"/>
</dbReference>
<dbReference type="GO" id="GO:0004563">
    <property type="term" value="F:beta-N-acetylhexosaminidase activity"/>
    <property type="evidence" value="ECO:0007669"/>
    <property type="project" value="UniProtKB-EC"/>
</dbReference>
<dbReference type="PANTHER" id="PTHR30480:SF13">
    <property type="entry name" value="BETA-HEXOSAMINIDASE"/>
    <property type="match status" value="1"/>
</dbReference>
<evidence type="ECO:0000259" key="6">
    <source>
        <dbReference type="Pfam" id="PF00933"/>
    </source>
</evidence>
<dbReference type="PANTHER" id="PTHR30480">
    <property type="entry name" value="BETA-HEXOSAMINIDASE-RELATED"/>
    <property type="match status" value="1"/>
</dbReference>
<dbReference type="AlphaFoldDB" id="A0AAE9ZDR4"/>
<dbReference type="InterPro" id="IPR017853">
    <property type="entry name" value="GH"/>
</dbReference>
<protein>
    <recommendedName>
        <fullName evidence="3">beta-N-acetylhexosaminidase</fullName>
        <ecNumber evidence="3">3.2.1.52</ecNumber>
    </recommendedName>
</protein>
<evidence type="ECO:0000256" key="2">
    <source>
        <dbReference type="ARBA" id="ARBA00005336"/>
    </source>
</evidence>
<keyword evidence="8" id="KW-1185">Reference proteome</keyword>
<dbReference type="EC" id="3.2.1.52" evidence="3"/>
<reference evidence="7" key="1">
    <citation type="submission" date="2023-02" db="EMBL/GenBank/DDBJ databases">
        <title>Genome sequence of Hyphococcus flavus.</title>
        <authorList>
            <person name="Rong J.-C."/>
            <person name="Zhao Q."/>
            <person name="Yi M."/>
            <person name="Wu J.-Y."/>
        </authorList>
    </citation>
    <scope>NUCLEOTIDE SEQUENCE</scope>
    <source>
        <strain evidence="7">MCCC 1K03223</strain>
    </source>
</reference>
<sequence length="339" mass="37139">MPTAAIFDCEGPRLTAEEKAFFRDVDPWGFILFARHCENADNVRAHCDELRECVGREDAPILIDQEGGRVVRLKPPAFPAHPPASVFGELWKLDPAKANEAARLNGYLLGRMVSDLGVNVNCVPMIDVPQPDADPVVIGDRVFAKWPDVITTLAHATIEGSIAGGALPVMKHMPGHGRALCDSHFELPRVCNSKRDLQTVDFETFKSLRDVRMGMTAHIVYEAYDAETVSTLSSVIINDVIRGEIGFDGLLMTDDLKMKALGGPIPERITRSYEAGCDIALNCNFTLAEKKECSGHLRPLEGKAAARAAHALEELGPVDRTDTGEAYERLNTLLKPVKI</sequence>
<keyword evidence="4 7" id="KW-0378">Hydrolase</keyword>
<comment type="catalytic activity">
    <reaction evidence="1">
        <text>Hydrolysis of terminal non-reducing N-acetyl-D-hexosamine residues in N-acetyl-beta-D-hexosaminides.</text>
        <dbReference type="EC" id="3.2.1.52"/>
    </reaction>
</comment>
<proteinExistence type="inferred from homology"/>
<evidence type="ECO:0000256" key="1">
    <source>
        <dbReference type="ARBA" id="ARBA00001231"/>
    </source>
</evidence>
<dbReference type="InterPro" id="IPR036962">
    <property type="entry name" value="Glyco_hydro_3_N_sf"/>
</dbReference>
<organism evidence="7 8">
    <name type="scientific">Hyphococcus flavus</name>
    <dbReference type="NCBI Taxonomy" id="1866326"/>
    <lineage>
        <taxon>Bacteria</taxon>
        <taxon>Pseudomonadati</taxon>
        <taxon>Pseudomonadota</taxon>
        <taxon>Alphaproteobacteria</taxon>
        <taxon>Parvularculales</taxon>
        <taxon>Parvularculaceae</taxon>
        <taxon>Hyphococcus</taxon>
    </lineage>
</organism>
<gene>
    <name evidence="7" type="ORF">PUV54_11765</name>
</gene>
<evidence type="ECO:0000256" key="4">
    <source>
        <dbReference type="ARBA" id="ARBA00022801"/>
    </source>
</evidence>
<dbReference type="InterPro" id="IPR001764">
    <property type="entry name" value="Glyco_hydro_3_N"/>
</dbReference>
<evidence type="ECO:0000256" key="3">
    <source>
        <dbReference type="ARBA" id="ARBA00012663"/>
    </source>
</evidence>
<accession>A0AAE9ZDR4</accession>
<dbReference type="GO" id="GO:0009254">
    <property type="term" value="P:peptidoglycan turnover"/>
    <property type="evidence" value="ECO:0007669"/>
    <property type="project" value="TreeGrafter"/>
</dbReference>
<dbReference type="Gene3D" id="3.20.20.300">
    <property type="entry name" value="Glycoside hydrolase, family 3, N-terminal domain"/>
    <property type="match status" value="1"/>
</dbReference>
<evidence type="ECO:0000313" key="8">
    <source>
        <dbReference type="Proteomes" id="UP001214043"/>
    </source>
</evidence>
<dbReference type="Proteomes" id="UP001214043">
    <property type="component" value="Chromosome"/>
</dbReference>
<dbReference type="Pfam" id="PF00933">
    <property type="entry name" value="Glyco_hydro_3"/>
    <property type="match status" value="1"/>
</dbReference>
<keyword evidence="5" id="KW-0326">Glycosidase</keyword>
<feature type="domain" description="Glycoside hydrolase family 3 N-terminal" evidence="6">
    <location>
        <begin position="29"/>
        <end position="287"/>
    </location>
</feature>
<comment type="similarity">
    <text evidence="2">Belongs to the glycosyl hydrolase 3 family.</text>
</comment>
<name>A0AAE9ZDR4_9PROT</name>